<organism evidence="2 3">
    <name type="scientific">Tribonema minus</name>
    <dbReference type="NCBI Taxonomy" id="303371"/>
    <lineage>
        <taxon>Eukaryota</taxon>
        <taxon>Sar</taxon>
        <taxon>Stramenopiles</taxon>
        <taxon>Ochrophyta</taxon>
        <taxon>PX clade</taxon>
        <taxon>Xanthophyceae</taxon>
        <taxon>Tribonematales</taxon>
        <taxon>Tribonemataceae</taxon>
        <taxon>Tribonema</taxon>
    </lineage>
</organism>
<dbReference type="EMBL" id="JAFCMP010000023">
    <property type="protein sequence ID" value="KAG5191170.1"/>
    <property type="molecule type" value="Genomic_DNA"/>
</dbReference>
<evidence type="ECO:0000313" key="2">
    <source>
        <dbReference type="EMBL" id="KAG5191170.1"/>
    </source>
</evidence>
<keyword evidence="3" id="KW-1185">Reference proteome</keyword>
<evidence type="ECO:0000313" key="3">
    <source>
        <dbReference type="Proteomes" id="UP000664859"/>
    </source>
</evidence>
<protein>
    <submittedName>
        <fullName evidence="2">Uncharacterized protein</fullName>
    </submittedName>
</protein>
<evidence type="ECO:0000256" key="1">
    <source>
        <dbReference type="SAM" id="MobiDB-lite"/>
    </source>
</evidence>
<dbReference type="Proteomes" id="UP000664859">
    <property type="component" value="Unassembled WGS sequence"/>
</dbReference>
<comment type="caution">
    <text evidence="2">The sequence shown here is derived from an EMBL/GenBank/DDBJ whole genome shotgun (WGS) entry which is preliminary data.</text>
</comment>
<gene>
    <name evidence="2" type="ORF">JKP88DRAFT_251826</name>
</gene>
<name>A0A836CLP5_9STRA</name>
<proteinExistence type="predicted"/>
<feature type="region of interest" description="Disordered" evidence="1">
    <location>
        <begin position="54"/>
        <end position="82"/>
    </location>
</feature>
<reference evidence="2" key="1">
    <citation type="submission" date="2021-02" db="EMBL/GenBank/DDBJ databases">
        <title>First Annotated Genome of the Yellow-green Alga Tribonema minus.</title>
        <authorList>
            <person name="Mahan K.M."/>
        </authorList>
    </citation>
    <scope>NUCLEOTIDE SEQUENCE</scope>
    <source>
        <strain evidence="2">UTEX B ZZ1240</strain>
    </source>
</reference>
<dbReference type="AlphaFoldDB" id="A0A836CLP5"/>
<accession>A0A836CLP5</accession>
<sequence length="309" mass="33213">MAAAQRERMNERFAKALNVGAARASPAVGAAAAAAVAAATNFEYDFARSLPTMPRSTVARTGSGGAKRKAAAASPEGSEDEADVRDLLVKMAEMREQSNTKKFKKSIEAKAAQLHSATRRAAAVDVKAAHVSIAQDYKELQAELGARKAEMAAALRELLEVGERHRNAWSRKREEVKGALAEIEGAVTELGTLEVLYSEQSAIAAKHIKDQFAAKIEEVELIVKVGVWQGICMLIVIAVLCSECQRSRRFGHLQLDKSASTLAALQHMHVFILHGKAYLQGCACVRSPQDINAEMPASTGLYGQLASIC</sequence>